<reference evidence="3 4" key="1">
    <citation type="submission" date="2018-11" db="EMBL/GenBank/DDBJ databases">
        <title>Complete genome sequence of Paenibacillus baekrokdamisoli strain KCTC 33723.</title>
        <authorList>
            <person name="Kang S.W."/>
            <person name="Lee K.C."/>
            <person name="Kim K.K."/>
            <person name="Kim J.S."/>
            <person name="Kim D.S."/>
            <person name="Ko S.H."/>
            <person name="Yang S.H."/>
            <person name="Lee J.S."/>
        </authorList>
    </citation>
    <scope>NUCLEOTIDE SEQUENCE [LARGE SCALE GENOMIC DNA]</scope>
    <source>
        <strain evidence="3 4">KCTC 33723</strain>
    </source>
</reference>
<sequence>MNISGIRYEHFSEKDYYAARELLGYDVDAGENILRVLAEEPELFITAFIEDKLVALAQVNEPASQTYLTVFVAPQFRRQGIGSAMVKYAENELQAGGTEKVRSSFRTGHQASLAFARKLGYDKYFSSAYMQRTADTFPLEKLPVRLYTDEDYLASQLLYAAAFHEMRVRVGCFLDSVIAQPSEKERRAWKEDAENRFVYEINGEIVAYSHLSGNELSSISVRTDFQGLGIGRKFVMYLCNEIHQRGSATVDLWCVVGNYARSLYDSLGFKEKYITEFMRKTL</sequence>
<keyword evidence="4" id="KW-1185">Reference proteome</keyword>
<dbReference type="InterPro" id="IPR050832">
    <property type="entry name" value="Bact_Acetyltransf"/>
</dbReference>
<proteinExistence type="predicted"/>
<dbReference type="AlphaFoldDB" id="A0A3G9J7J1"/>
<gene>
    <name evidence="3" type="ORF">Back11_56400</name>
</gene>
<dbReference type="Proteomes" id="UP000275368">
    <property type="component" value="Chromosome"/>
</dbReference>
<dbReference type="Pfam" id="PF00583">
    <property type="entry name" value="Acetyltransf_1"/>
    <property type="match status" value="1"/>
</dbReference>
<keyword evidence="2" id="KW-0012">Acyltransferase</keyword>
<dbReference type="PANTHER" id="PTHR43877">
    <property type="entry name" value="AMINOALKYLPHOSPHONATE N-ACETYLTRANSFERASE-RELATED-RELATED"/>
    <property type="match status" value="1"/>
</dbReference>
<evidence type="ECO:0000256" key="1">
    <source>
        <dbReference type="ARBA" id="ARBA00022679"/>
    </source>
</evidence>
<dbReference type="OrthoDB" id="7163760at2"/>
<dbReference type="PANTHER" id="PTHR43877:SF1">
    <property type="entry name" value="ACETYLTRANSFERASE"/>
    <property type="match status" value="1"/>
</dbReference>
<dbReference type="InterPro" id="IPR000182">
    <property type="entry name" value="GNAT_dom"/>
</dbReference>
<dbReference type="Pfam" id="PF13673">
    <property type="entry name" value="Acetyltransf_10"/>
    <property type="match status" value="1"/>
</dbReference>
<evidence type="ECO:0000313" key="3">
    <source>
        <dbReference type="EMBL" id="BBH24295.1"/>
    </source>
</evidence>
<dbReference type="KEGG" id="pbk:Back11_56400"/>
<dbReference type="PROSITE" id="PS51186">
    <property type="entry name" value="GNAT"/>
    <property type="match status" value="2"/>
</dbReference>
<name>A0A3G9J7J1_9BACL</name>
<dbReference type="CDD" id="cd04301">
    <property type="entry name" value="NAT_SF"/>
    <property type="match status" value="2"/>
</dbReference>
<dbReference type="Gene3D" id="3.40.630.30">
    <property type="match status" value="2"/>
</dbReference>
<dbReference type="GO" id="GO:0016747">
    <property type="term" value="F:acyltransferase activity, transferring groups other than amino-acyl groups"/>
    <property type="evidence" value="ECO:0007669"/>
    <property type="project" value="InterPro"/>
</dbReference>
<accession>A0A3G9J7J1</accession>
<organism evidence="3 4">
    <name type="scientific">Paenibacillus baekrokdamisoli</name>
    <dbReference type="NCBI Taxonomy" id="1712516"/>
    <lineage>
        <taxon>Bacteria</taxon>
        <taxon>Bacillati</taxon>
        <taxon>Bacillota</taxon>
        <taxon>Bacilli</taxon>
        <taxon>Bacillales</taxon>
        <taxon>Paenibacillaceae</taxon>
        <taxon>Paenibacillus</taxon>
    </lineage>
</organism>
<keyword evidence="1" id="KW-0808">Transferase</keyword>
<evidence type="ECO:0000313" key="4">
    <source>
        <dbReference type="Proteomes" id="UP000275368"/>
    </source>
</evidence>
<dbReference type="RefSeq" id="WP_125664411.1">
    <property type="nucleotide sequence ID" value="NZ_AP019308.1"/>
</dbReference>
<dbReference type="SUPFAM" id="SSF55729">
    <property type="entry name" value="Acyl-CoA N-acyltransferases (Nat)"/>
    <property type="match status" value="2"/>
</dbReference>
<protein>
    <submittedName>
        <fullName evidence="3">Uncharacterized protein</fullName>
    </submittedName>
</protein>
<dbReference type="EMBL" id="AP019308">
    <property type="protein sequence ID" value="BBH24295.1"/>
    <property type="molecule type" value="Genomic_DNA"/>
</dbReference>
<evidence type="ECO:0000256" key="2">
    <source>
        <dbReference type="ARBA" id="ARBA00023315"/>
    </source>
</evidence>
<dbReference type="InterPro" id="IPR016181">
    <property type="entry name" value="Acyl_CoA_acyltransferase"/>
</dbReference>